<dbReference type="InterPro" id="IPR050220">
    <property type="entry name" value="Type_II_DNA_Topoisomerases"/>
</dbReference>
<dbReference type="NCBIfam" id="TIGR01063">
    <property type="entry name" value="gyrA"/>
    <property type="match status" value="1"/>
</dbReference>
<accession>A0A5C0UI09</accession>
<evidence type="ECO:0000256" key="7">
    <source>
        <dbReference type="PROSITE-ProRule" id="PRU01384"/>
    </source>
</evidence>
<keyword evidence="10" id="KW-1185">Reference proteome</keyword>
<protein>
    <recommendedName>
        <fullName evidence="3">DNA topoisomerase (ATP-hydrolyzing)</fullName>
        <ecNumber evidence="3">5.6.2.2</ecNumber>
    </recommendedName>
</protein>
<evidence type="ECO:0000256" key="4">
    <source>
        <dbReference type="ARBA" id="ARBA00023029"/>
    </source>
</evidence>
<evidence type="ECO:0000256" key="5">
    <source>
        <dbReference type="ARBA" id="ARBA00023125"/>
    </source>
</evidence>
<evidence type="ECO:0000313" key="9">
    <source>
        <dbReference type="EMBL" id="QEK38584.1"/>
    </source>
</evidence>
<dbReference type="InterPro" id="IPR013757">
    <property type="entry name" value="Topo_IIA_A_a_sf"/>
</dbReference>
<feature type="domain" description="Topo IIA-type catalytic" evidence="8">
    <location>
        <begin position="37"/>
        <end position="529"/>
    </location>
</feature>
<proteinExistence type="inferred from homology"/>
<dbReference type="OrthoDB" id="9806486at2"/>
<dbReference type="InterPro" id="IPR002205">
    <property type="entry name" value="Topo_IIA_dom_A"/>
</dbReference>
<reference evidence="9 10" key="1">
    <citation type="submission" date="2019-08" db="EMBL/GenBank/DDBJ databases">
        <title>Highly reduced genomes of protist endosymbionts show evolutionary convergence.</title>
        <authorList>
            <person name="George E."/>
            <person name="Husnik F."/>
            <person name="Tashyreva D."/>
            <person name="Prokopchuk G."/>
            <person name="Horak A."/>
            <person name="Kwong W.K."/>
            <person name="Lukes J."/>
            <person name="Keeling P.J."/>
        </authorList>
    </citation>
    <scope>NUCLEOTIDE SEQUENCE [LARGE SCALE GENOMIC DNA]</scope>
    <source>
        <strain evidence="9">1604LC</strain>
    </source>
</reference>
<evidence type="ECO:0000259" key="8">
    <source>
        <dbReference type="PROSITE" id="PS52040"/>
    </source>
</evidence>
<dbReference type="PANTHER" id="PTHR43493:SF5">
    <property type="entry name" value="DNA GYRASE SUBUNIT A, CHLOROPLASTIC_MITOCHONDRIAL"/>
    <property type="match status" value="1"/>
</dbReference>
<dbReference type="Pfam" id="PF00521">
    <property type="entry name" value="DNA_topoisoIV"/>
    <property type="match status" value="1"/>
</dbReference>
<name>A0A5C0UI09_9PROT</name>
<comment type="similarity">
    <text evidence="2">Belongs to the type II topoisomerase GyrA/ParC subunit family.</text>
</comment>
<dbReference type="GO" id="GO:0006265">
    <property type="term" value="P:DNA topological change"/>
    <property type="evidence" value="ECO:0007669"/>
    <property type="project" value="UniProtKB-UniRule"/>
</dbReference>
<dbReference type="KEGG" id="cpri:FZC34_01515"/>
<dbReference type="InterPro" id="IPR013758">
    <property type="entry name" value="Topo_IIA_A/C_ab"/>
</dbReference>
<dbReference type="GO" id="GO:0003677">
    <property type="term" value="F:DNA binding"/>
    <property type="evidence" value="ECO:0007669"/>
    <property type="project" value="UniProtKB-UniRule"/>
</dbReference>
<dbReference type="GO" id="GO:0005524">
    <property type="term" value="F:ATP binding"/>
    <property type="evidence" value="ECO:0007669"/>
    <property type="project" value="InterPro"/>
</dbReference>
<organism evidence="9 10">
    <name type="scientific">Candidatus Cytomitobacter primus</name>
    <dbReference type="NCBI Taxonomy" id="2066024"/>
    <lineage>
        <taxon>Bacteria</taxon>
        <taxon>Pseudomonadati</taxon>
        <taxon>Pseudomonadota</taxon>
        <taxon>Alphaproteobacteria</taxon>
        <taxon>Holosporales</taxon>
        <taxon>Holosporaceae</taxon>
        <taxon>Candidatus Cytomitobacter</taxon>
    </lineage>
</organism>
<dbReference type="EMBL" id="CP043316">
    <property type="protein sequence ID" value="QEK38584.1"/>
    <property type="molecule type" value="Genomic_DNA"/>
</dbReference>
<dbReference type="GO" id="GO:0005737">
    <property type="term" value="C:cytoplasm"/>
    <property type="evidence" value="ECO:0007669"/>
    <property type="project" value="TreeGrafter"/>
</dbReference>
<dbReference type="InterPro" id="IPR013760">
    <property type="entry name" value="Topo_IIA-like_dom_sf"/>
</dbReference>
<evidence type="ECO:0000313" key="10">
    <source>
        <dbReference type="Proteomes" id="UP000325004"/>
    </source>
</evidence>
<dbReference type="SUPFAM" id="SSF101904">
    <property type="entry name" value="GyrA/ParC C-terminal domain-like"/>
    <property type="match status" value="1"/>
</dbReference>
<dbReference type="NCBIfam" id="NF004044">
    <property type="entry name" value="PRK05561.1"/>
    <property type="match status" value="1"/>
</dbReference>
<dbReference type="Pfam" id="PF03989">
    <property type="entry name" value="DNA_gyraseA_C"/>
    <property type="match status" value="6"/>
</dbReference>
<dbReference type="NCBIfam" id="NF004043">
    <property type="entry name" value="PRK05560.1"/>
    <property type="match status" value="1"/>
</dbReference>
<dbReference type="SUPFAM" id="SSF56719">
    <property type="entry name" value="Type II DNA topoisomerase"/>
    <property type="match status" value="1"/>
</dbReference>
<evidence type="ECO:0000256" key="1">
    <source>
        <dbReference type="ARBA" id="ARBA00000185"/>
    </source>
</evidence>
<dbReference type="Proteomes" id="UP000325004">
    <property type="component" value="Chromosome"/>
</dbReference>
<dbReference type="AlphaFoldDB" id="A0A5C0UI09"/>
<dbReference type="Gene3D" id="2.120.10.90">
    <property type="entry name" value="DNA gyrase/topoisomerase IV, subunit A, C-terminal"/>
    <property type="match status" value="1"/>
</dbReference>
<keyword evidence="4 7" id="KW-0799">Topoisomerase</keyword>
<evidence type="ECO:0000256" key="3">
    <source>
        <dbReference type="ARBA" id="ARBA00012895"/>
    </source>
</evidence>
<gene>
    <name evidence="9" type="primary">gyrA</name>
    <name evidence="9" type="ORF">FZC34_01515</name>
</gene>
<dbReference type="Gene3D" id="3.30.1360.40">
    <property type="match status" value="1"/>
</dbReference>
<dbReference type="GO" id="GO:0009330">
    <property type="term" value="C:DNA topoisomerase type II (double strand cut, ATP-hydrolyzing) complex"/>
    <property type="evidence" value="ECO:0007669"/>
    <property type="project" value="TreeGrafter"/>
</dbReference>
<dbReference type="InterPro" id="IPR006691">
    <property type="entry name" value="GyrA/parC_rep"/>
</dbReference>
<keyword evidence="6 7" id="KW-0413">Isomerase</keyword>
<sequence length="848" mass="96229">MYMNVDNIDKPTQKVFEDELQSSYLDYAMSVIASRAVPDAYDGLKPVQRRILYSMIETNCVPENPHRKSARIVGDVLGKYHPHGEAAIYDAMTRMAQDFSIYSPLIDGQGNFGSIDGDKPASMRYTEARLSKIAKYLLEDYDKNTVDMHPNYDNTLEIPEVLPARFPNLLVNGASGIAVGMATFIPTHNLSEVINATCALIDDRTLNSIDLMQYLPAPDFPLGGIIFKNSGLIDVYTKGRGSFTVRGKMHHEQVNNRNALVITSIPYQVNKENLMDKIADLMQTEILGPIHTFRDESNKDGMRVVLELKKDAEPELIMNRVYKFTQMQIAMHVNMLALHNHKPKQISLKSSLNIFLDYREQVLIRKTKFFLNQDRVKAHVIWGLSLAVKKLDEVVYCIKTSQDSQEAQLRLQKMEWSWDDIKGYLNCISENCEPVDKYFFSEEQAKAILNLRLSRLTGLERDKLWNQLQLLGENITKYLHILNNESERFKIIKEDLEEINRLFGTPRRTELEINLEETTDESYIKSEEMVITLSTKGYVKSMPLSSYKLQKRGGKGKVGMDSDDPVEHMFVANTHQEVIFFSSFGYSYSMKVYKLPVVNAGQSKGRALVNLFPIDTNERIMSSLALPLQIDDKQTIIFITSKGYVRRNTIKDFQGIRSNGKIAMKLESDEKLISAMICSEEDDILLTSSQGKVVRFSIKDVRVFNSRSSHGVIGMNLSGIEDNTIVSATLINEKDNSMILTISENGYGKRSTESNYRRSKRGAKGVSALDVTKKTGKVMGAYRIDNDSEILMMTENGQIIRCNSDDIRVAGRKTQGVRLARLDDDKLFKAVAMNEVDTEEEEDVSQET</sequence>
<feature type="active site" description="O-(5'-phospho-DNA)-tyrosine intermediate" evidence="7">
    <location>
        <position position="125"/>
    </location>
</feature>
<dbReference type="FunFam" id="3.30.1360.40:FF:000002">
    <property type="entry name" value="DNA gyrase subunit A"/>
    <property type="match status" value="1"/>
</dbReference>
<evidence type="ECO:0000256" key="2">
    <source>
        <dbReference type="ARBA" id="ARBA00008263"/>
    </source>
</evidence>
<dbReference type="GO" id="GO:0003918">
    <property type="term" value="F:DNA topoisomerase type II (double strand cut, ATP-hydrolyzing) activity"/>
    <property type="evidence" value="ECO:0007669"/>
    <property type="project" value="UniProtKB-EC"/>
</dbReference>
<evidence type="ECO:0000256" key="6">
    <source>
        <dbReference type="ARBA" id="ARBA00023235"/>
    </source>
</evidence>
<dbReference type="Gene3D" id="3.90.199.10">
    <property type="entry name" value="Topoisomerase II, domain 5"/>
    <property type="match status" value="1"/>
</dbReference>
<dbReference type="CDD" id="cd00187">
    <property type="entry name" value="TOP4c"/>
    <property type="match status" value="1"/>
</dbReference>
<keyword evidence="5 7" id="KW-0238">DNA-binding</keyword>
<comment type="catalytic activity">
    <reaction evidence="1 7">
        <text>ATP-dependent breakage, passage and rejoining of double-stranded DNA.</text>
        <dbReference type="EC" id="5.6.2.2"/>
    </reaction>
</comment>
<dbReference type="SMART" id="SM00434">
    <property type="entry name" value="TOP4c"/>
    <property type="match status" value="1"/>
</dbReference>
<dbReference type="Gene3D" id="1.10.268.10">
    <property type="entry name" value="Topoisomerase, domain 3"/>
    <property type="match status" value="1"/>
</dbReference>
<dbReference type="EC" id="5.6.2.2" evidence="3"/>
<dbReference type="PANTHER" id="PTHR43493">
    <property type="entry name" value="DNA GYRASE/TOPOISOMERASE SUBUNIT A"/>
    <property type="match status" value="1"/>
</dbReference>
<dbReference type="InterPro" id="IPR035516">
    <property type="entry name" value="Gyrase/topoIV_suA_C"/>
</dbReference>
<dbReference type="PROSITE" id="PS52040">
    <property type="entry name" value="TOPO_IIA"/>
    <property type="match status" value="1"/>
</dbReference>